<dbReference type="AlphaFoldDB" id="A0A1H4M4Q1"/>
<dbReference type="PANTHER" id="PTHR30068:SF4">
    <property type="entry name" value="URONATE ISOMERASE"/>
    <property type="match status" value="1"/>
</dbReference>
<dbReference type="Proteomes" id="UP000199183">
    <property type="component" value="Unassembled WGS sequence"/>
</dbReference>
<dbReference type="GO" id="GO:0008880">
    <property type="term" value="F:glucuronate isomerase activity"/>
    <property type="evidence" value="ECO:0007669"/>
    <property type="project" value="UniProtKB-EC"/>
</dbReference>
<dbReference type="PANTHER" id="PTHR30068">
    <property type="entry name" value="URONATE ISOMERASE"/>
    <property type="match status" value="1"/>
</dbReference>
<comment type="similarity">
    <text evidence="3">Belongs to the metallo-dependent hydrolases superfamily. Uronate isomerase family.</text>
</comment>
<dbReference type="NCBIfam" id="NF002794">
    <property type="entry name" value="PRK02925.1"/>
    <property type="match status" value="1"/>
</dbReference>
<sequence>MSTKLQSDPDRLFPVDSETRAIARRLYERVADSPIISPHGHVDPRLILDNEAFPDPAELLIRYDHYVTRLIHAAGVPLYELGVPDRTGENPTAAARDAWRRFCENWHLFAGTASGYWLRHEFTELFGITEHPNADNADRLFDQITAVLATPAFRPRALFERFGIEVLATTDDPMDDLAAHKALAEDTSFSGRVLPTFRPDVYLNPAAPAFVQSVEKLTQWNGTPVDDFRGYLDALAGRRRYFIEHGAVSADHGVLQPLTVDMDESEAASLYARAVRGELSDREAAVFQGHMLLQSARMSVEDGIVMTVHPGVYRNHSSETFERFGPDTGHDIPVSTNYVDALRPVLEKYGNVPDFHLVLFSVDETSYSREIAPLAGFYQSLYIGAPWWFLDAPDAVLRFRSAVTETAGFYRSSGFIDDTRAFLSIPARHDMSRRLDAAFLARYVSEGRFEEEVAAQIAVDLVETMPRKVFKL</sequence>
<dbReference type="UniPathway" id="UPA00246"/>
<dbReference type="OrthoDB" id="9766564at2"/>
<reference evidence="7 8" key="1">
    <citation type="submission" date="2016-10" db="EMBL/GenBank/DDBJ databases">
        <authorList>
            <person name="de Groot N.N."/>
        </authorList>
    </citation>
    <scope>NUCLEOTIDE SEQUENCE [LARGE SCALE GENOMIC DNA]</scope>
    <source>
        <strain evidence="7 8">DSM 21799</strain>
    </source>
</reference>
<name>A0A1H4M4Q1_9MICO</name>
<evidence type="ECO:0000256" key="2">
    <source>
        <dbReference type="ARBA" id="ARBA00004892"/>
    </source>
</evidence>
<dbReference type="InterPro" id="IPR003766">
    <property type="entry name" value="Uronate_isomerase"/>
</dbReference>
<evidence type="ECO:0000256" key="1">
    <source>
        <dbReference type="ARBA" id="ARBA00001165"/>
    </source>
</evidence>
<dbReference type="SUPFAM" id="SSF51556">
    <property type="entry name" value="Metallo-dependent hydrolases"/>
    <property type="match status" value="1"/>
</dbReference>
<evidence type="ECO:0000256" key="4">
    <source>
        <dbReference type="ARBA" id="ARBA00012546"/>
    </source>
</evidence>
<dbReference type="EC" id="5.3.1.12" evidence="4"/>
<dbReference type="GO" id="GO:0042840">
    <property type="term" value="P:D-glucuronate catabolic process"/>
    <property type="evidence" value="ECO:0007669"/>
    <property type="project" value="TreeGrafter"/>
</dbReference>
<dbReference type="InterPro" id="IPR032466">
    <property type="entry name" value="Metal_Hydrolase"/>
</dbReference>
<dbReference type="Pfam" id="PF02614">
    <property type="entry name" value="UxaC"/>
    <property type="match status" value="1"/>
</dbReference>
<accession>A0A1H4M4Q1</accession>
<dbReference type="RefSeq" id="WP_091182715.1">
    <property type="nucleotide sequence ID" value="NZ_FNRY01000001.1"/>
</dbReference>
<keyword evidence="6 7" id="KW-0413">Isomerase</keyword>
<gene>
    <name evidence="7" type="ORF">SAMN04489806_1758</name>
</gene>
<evidence type="ECO:0000313" key="7">
    <source>
        <dbReference type="EMBL" id="SEB78040.1"/>
    </source>
</evidence>
<dbReference type="EMBL" id="FNRY01000001">
    <property type="protein sequence ID" value="SEB78040.1"/>
    <property type="molecule type" value="Genomic_DNA"/>
</dbReference>
<comment type="catalytic activity">
    <reaction evidence="1">
        <text>D-glucuronate = D-fructuronate</text>
        <dbReference type="Rhea" id="RHEA:13049"/>
        <dbReference type="ChEBI" id="CHEBI:58720"/>
        <dbReference type="ChEBI" id="CHEBI:59863"/>
        <dbReference type="EC" id="5.3.1.12"/>
    </reaction>
</comment>
<comment type="pathway">
    <text evidence="2">Carbohydrate metabolism; pentose and glucuronate interconversion.</text>
</comment>
<keyword evidence="8" id="KW-1185">Reference proteome</keyword>
<organism evidence="7 8">
    <name type="scientific">Paramicrobacterium humi</name>
    <dbReference type="NCBI Taxonomy" id="640635"/>
    <lineage>
        <taxon>Bacteria</taxon>
        <taxon>Bacillati</taxon>
        <taxon>Actinomycetota</taxon>
        <taxon>Actinomycetes</taxon>
        <taxon>Micrococcales</taxon>
        <taxon>Microbacteriaceae</taxon>
        <taxon>Paramicrobacterium</taxon>
    </lineage>
</organism>
<protein>
    <recommendedName>
        <fullName evidence="5">Uronate isomerase</fullName>
        <ecNumber evidence="4">5.3.1.12</ecNumber>
    </recommendedName>
</protein>
<evidence type="ECO:0000313" key="8">
    <source>
        <dbReference type="Proteomes" id="UP000199183"/>
    </source>
</evidence>
<evidence type="ECO:0000256" key="3">
    <source>
        <dbReference type="ARBA" id="ARBA00008397"/>
    </source>
</evidence>
<dbReference type="Gene3D" id="3.20.20.140">
    <property type="entry name" value="Metal-dependent hydrolases"/>
    <property type="match status" value="1"/>
</dbReference>
<dbReference type="STRING" id="640635.SAMN04489806_1758"/>
<evidence type="ECO:0000256" key="6">
    <source>
        <dbReference type="ARBA" id="ARBA00023235"/>
    </source>
</evidence>
<proteinExistence type="inferred from homology"/>
<dbReference type="Gene3D" id="1.10.2020.10">
    <property type="entry name" value="uronate isomerase, domain 2, chain A"/>
    <property type="match status" value="1"/>
</dbReference>
<dbReference type="GO" id="GO:0019698">
    <property type="term" value="P:D-galacturonate catabolic process"/>
    <property type="evidence" value="ECO:0007669"/>
    <property type="project" value="TreeGrafter"/>
</dbReference>
<evidence type="ECO:0000256" key="5">
    <source>
        <dbReference type="ARBA" id="ARBA00020555"/>
    </source>
</evidence>